<dbReference type="RefSeq" id="WP_092847036.1">
    <property type="nucleotide sequence ID" value="NZ_FOPY01000009.1"/>
</dbReference>
<accession>A0A1I3CNV9</accession>
<dbReference type="InterPro" id="IPR007138">
    <property type="entry name" value="ABM_dom"/>
</dbReference>
<feature type="domain" description="ABM" evidence="1">
    <location>
        <begin position="2"/>
        <end position="91"/>
    </location>
</feature>
<dbReference type="SUPFAM" id="SSF54909">
    <property type="entry name" value="Dimeric alpha+beta barrel"/>
    <property type="match status" value="1"/>
</dbReference>
<dbReference type="Gene3D" id="3.30.70.100">
    <property type="match status" value="1"/>
</dbReference>
<name>A0A1I3CNV9_9GAMM</name>
<dbReference type="InterPro" id="IPR011008">
    <property type="entry name" value="Dimeric_a/b-barrel"/>
</dbReference>
<dbReference type="EMBL" id="FOPY01000009">
    <property type="protein sequence ID" value="SFH76240.1"/>
    <property type="molecule type" value="Genomic_DNA"/>
</dbReference>
<evidence type="ECO:0000313" key="2">
    <source>
        <dbReference type="EMBL" id="SFH76240.1"/>
    </source>
</evidence>
<keyword evidence="2" id="KW-0560">Oxidoreductase</keyword>
<sequence length="94" mass="11095">MIKIIIERRIMPGLEQEYEQAAREAMRYAMSAPGFISGESLHEHGNTEHRMLITLWRDLASWKEWERSSEREIVMQALLPLLAEDERITAYEHP</sequence>
<keyword evidence="3" id="KW-1185">Reference proteome</keyword>
<dbReference type="GO" id="GO:0004497">
    <property type="term" value="F:monooxygenase activity"/>
    <property type="evidence" value="ECO:0007669"/>
    <property type="project" value="UniProtKB-KW"/>
</dbReference>
<gene>
    <name evidence="2" type="ORF">SAMN04487959_1094</name>
</gene>
<dbReference type="PROSITE" id="PS51725">
    <property type="entry name" value="ABM"/>
    <property type="match status" value="1"/>
</dbReference>
<dbReference type="AlphaFoldDB" id="A0A1I3CNV9"/>
<keyword evidence="2" id="KW-0503">Monooxygenase</keyword>
<reference evidence="2 3" key="1">
    <citation type="submission" date="2016-10" db="EMBL/GenBank/DDBJ databases">
        <authorList>
            <person name="de Groot N.N."/>
        </authorList>
    </citation>
    <scope>NUCLEOTIDE SEQUENCE [LARGE SCALE GENOMIC DNA]</scope>
    <source>
        <strain evidence="2 3">CGMCC 1.6848</strain>
    </source>
</reference>
<protein>
    <submittedName>
        <fullName evidence="2">Heme-degrading monooxygenase HmoA</fullName>
    </submittedName>
</protein>
<dbReference type="Pfam" id="PF03992">
    <property type="entry name" value="ABM"/>
    <property type="match status" value="1"/>
</dbReference>
<dbReference type="Proteomes" id="UP000199040">
    <property type="component" value="Unassembled WGS sequence"/>
</dbReference>
<dbReference type="STRING" id="442341.SAMN04487959_1094"/>
<proteinExistence type="predicted"/>
<evidence type="ECO:0000259" key="1">
    <source>
        <dbReference type="PROSITE" id="PS51725"/>
    </source>
</evidence>
<organism evidence="2 3">
    <name type="scientific">Modicisalibacter xianhensis</name>
    <dbReference type="NCBI Taxonomy" id="442341"/>
    <lineage>
        <taxon>Bacteria</taxon>
        <taxon>Pseudomonadati</taxon>
        <taxon>Pseudomonadota</taxon>
        <taxon>Gammaproteobacteria</taxon>
        <taxon>Oceanospirillales</taxon>
        <taxon>Halomonadaceae</taxon>
        <taxon>Modicisalibacter</taxon>
    </lineage>
</organism>
<evidence type="ECO:0000313" key="3">
    <source>
        <dbReference type="Proteomes" id="UP000199040"/>
    </source>
</evidence>